<feature type="domain" description="Cyclin N-terminal" evidence="2">
    <location>
        <begin position="300"/>
        <end position="342"/>
    </location>
</feature>
<dbReference type="Pfam" id="PF00134">
    <property type="entry name" value="Cyclin_N"/>
    <property type="match status" value="1"/>
</dbReference>
<dbReference type="GeneID" id="106802565"/>
<dbReference type="RefSeq" id="XP_014646434.1">
    <property type="nucleotide sequence ID" value="XM_014790948.1"/>
</dbReference>
<feature type="region of interest" description="Disordered" evidence="1">
    <location>
        <begin position="227"/>
        <end position="275"/>
    </location>
</feature>
<evidence type="ECO:0000259" key="2">
    <source>
        <dbReference type="Pfam" id="PF00134"/>
    </source>
</evidence>
<dbReference type="InterPro" id="IPR036915">
    <property type="entry name" value="Cyclin-like_sf"/>
</dbReference>
<evidence type="ECO:0000313" key="3">
    <source>
        <dbReference type="Proteomes" id="UP000694910"/>
    </source>
</evidence>
<organism evidence="3 4">
    <name type="scientific">Ceratotherium simum simum</name>
    <name type="common">Southern white rhinoceros</name>
    <dbReference type="NCBI Taxonomy" id="73337"/>
    <lineage>
        <taxon>Eukaryota</taxon>
        <taxon>Metazoa</taxon>
        <taxon>Chordata</taxon>
        <taxon>Craniata</taxon>
        <taxon>Vertebrata</taxon>
        <taxon>Euteleostomi</taxon>
        <taxon>Mammalia</taxon>
        <taxon>Eutheria</taxon>
        <taxon>Laurasiatheria</taxon>
        <taxon>Perissodactyla</taxon>
        <taxon>Rhinocerotidae</taxon>
        <taxon>Ceratotherium</taxon>
    </lineage>
</organism>
<sequence length="381" mass="42806">MRTLKQPYGDEDLRPPANNQNQLACHVSDSHRSNQGSIVFLNELPTETATSIERELSLKKPTAQGEVFLFDKQLALQENTNEEESLIKQPLAWHEKPRIEKETILRVSLALQENPTIEEGAILKEPWGLQENPIIEEEAILKEPLALQEKPSSEMEALFKEPLAFQEMPTINEALNFKEIFALNEKSTPGKELSFKEPLALPENPTHKEDTFLKDFLILQVETSPHVSSTAPESRTGMSSTAAMSSVGKLSTTSKSSACESSSNKPFSSQGKRSQKEIIPLEDIDKDHNDPFFNSIYANDIFNYMKEREEKFILKKYMNRQTDISSDMRAILVDWLVEVQSPGHPTVAVAAVAKSGRERKLAEAETPKGNNLPLCSMDLQL</sequence>
<feature type="compositionally biased region" description="Low complexity" evidence="1">
    <location>
        <begin position="251"/>
        <end position="263"/>
    </location>
</feature>
<keyword evidence="3" id="KW-1185">Reference proteome</keyword>
<dbReference type="Gene3D" id="1.10.472.10">
    <property type="entry name" value="Cyclin-like"/>
    <property type="match status" value="2"/>
</dbReference>
<evidence type="ECO:0000256" key="1">
    <source>
        <dbReference type="SAM" id="MobiDB-lite"/>
    </source>
</evidence>
<feature type="compositionally biased region" description="Polar residues" evidence="1">
    <location>
        <begin position="227"/>
        <end position="250"/>
    </location>
</feature>
<evidence type="ECO:0000313" key="4">
    <source>
        <dbReference type="RefSeq" id="XP_014646434.1"/>
    </source>
</evidence>
<proteinExistence type="predicted"/>
<protein>
    <submittedName>
        <fullName evidence="4">G2/mitotic-specific cyclin-B3-like</fullName>
    </submittedName>
</protein>
<gene>
    <name evidence="4" type="primary">LOC106802565</name>
</gene>
<accession>A0ABM1D3Q3</accession>
<dbReference type="Proteomes" id="UP000694910">
    <property type="component" value="Unplaced"/>
</dbReference>
<feature type="region of interest" description="Disordered" evidence="1">
    <location>
        <begin position="1"/>
        <end position="20"/>
    </location>
</feature>
<name>A0ABM1D3Q3_CERSS</name>
<dbReference type="SUPFAM" id="SSF47954">
    <property type="entry name" value="Cyclin-like"/>
    <property type="match status" value="1"/>
</dbReference>
<dbReference type="InterPro" id="IPR006671">
    <property type="entry name" value="Cyclin_N"/>
</dbReference>
<reference evidence="4" key="1">
    <citation type="submission" date="2025-08" db="UniProtKB">
        <authorList>
            <consortium name="RefSeq"/>
        </authorList>
    </citation>
    <scope>IDENTIFICATION</scope>
</reference>